<accession>A0AAD3CFJ7</accession>
<dbReference type="EMBL" id="BLLK01000020">
    <property type="protein sequence ID" value="GFH44891.1"/>
    <property type="molecule type" value="Genomic_DNA"/>
</dbReference>
<keyword evidence="2" id="KW-1133">Transmembrane helix</keyword>
<keyword evidence="2" id="KW-0472">Membrane</keyword>
<feature type="compositionally biased region" description="Low complexity" evidence="1">
    <location>
        <begin position="28"/>
        <end position="37"/>
    </location>
</feature>
<evidence type="ECO:0000256" key="1">
    <source>
        <dbReference type="SAM" id="MobiDB-lite"/>
    </source>
</evidence>
<feature type="region of interest" description="Disordered" evidence="1">
    <location>
        <begin position="1"/>
        <end position="39"/>
    </location>
</feature>
<evidence type="ECO:0000313" key="3">
    <source>
        <dbReference type="EMBL" id="GFH44891.1"/>
    </source>
</evidence>
<protein>
    <submittedName>
        <fullName evidence="3">Uncharacterized protein</fullName>
    </submittedName>
</protein>
<evidence type="ECO:0000256" key="2">
    <source>
        <dbReference type="SAM" id="Phobius"/>
    </source>
</evidence>
<proteinExistence type="predicted"/>
<dbReference type="Proteomes" id="UP001054902">
    <property type="component" value="Unassembled WGS sequence"/>
</dbReference>
<dbReference type="AlphaFoldDB" id="A0AAD3CFJ7"/>
<reference evidence="3 4" key="1">
    <citation type="journal article" date="2021" name="Sci. Rep.">
        <title>The genome of the diatom Chaetoceros tenuissimus carries an ancient integrated fragment of an extant virus.</title>
        <authorList>
            <person name="Hongo Y."/>
            <person name="Kimura K."/>
            <person name="Takaki Y."/>
            <person name="Yoshida Y."/>
            <person name="Baba S."/>
            <person name="Kobayashi G."/>
            <person name="Nagasaki K."/>
            <person name="Hano T."/>
            <person name="Tomaru Y."/>
        </authorList>
    </citation>
    <scope>NUCLEOTIDE SEQUENCE [LARGE SCALE GENOMIC DNA]</scope>
    <source>
        <strain evidence="3 4">NIES-3715</strain>
    </source>
</reference>
<comment type="caution">
    <text evidence="3">The sequence shown here is derived from an EMBL/GenBank/DDBJ whole genome shotgun (WGS) entry which is preliminary data.</text>
</comment>
<organism evidence="3 4">
    <name type="scientific">Chaetoceros tenuissimus</name>
    <dbReference type="NCBI Taxonomy" id="426638"/>
    <lineage>
        <taxon>Eukaryota</taxon>
        <taxon>Sar</taxon>
        <taxon>Stramenopiles</taxon>
        <taxon>Ochrophyta</taxon>
        <taxon>Bacillariophyta</taxon>
        <taxon>Coscinodiscophyceae</taxon>
        <taxon>Chaetocerotophycidae</taxon>
        <taxon>Chaetocerotales</taxon>
        <taxon>Chaetocerotaceae</taxon>
        <taxon>Chaetoceros</taxon>
    </lineage>
</organism>
<keyword evidence="4" id="KW-1185">Reference proteome</keyword>
<feature type="transmembrane region" description="Helical" evidence="2">
    <location>
        <begin position="47"/>
        <end position="66"/>
    </location>
</feature>
<sequence length="500" mass="56705">MTTKSMPLTNRKKPTSSSLNENAKDIESNSSNSNDSQGKGKKSYAGILLYYSFLVSLILSAIAYYITSIEEGAKHKMTKASQNKYQIETQKYNIHIDFQHDDEPKQNVGLGPHSLHVMTEESCPTPQVYVTVEGDAMVNVELYKEENKDNLWTGKFNVPMGGNYHLQTTYVDCKGTAVNDAYGSKYDFQVISDATGPIEKEVGGVAFVNGAWIAKEKVLKNTSYFDTGYPYTFANPEMVIKKEGMTALAGNGEVMKESVVTKSHGYYRFKELSNYETVCWIGSQSAKGLWEAFKSIRGGIFAGQRPFKFHYFPVRDLTKPDQDWLENDNEAMTRFRKCKHIMISFDEPETPLSQSVYQQQIITFIKHLLNAFNEEKTFPSLIWMFTVMESPLNTKNCYDPILPRTTNHPCNDVLRDLFQDSPFPSRVRLLDNTDVSSVIMDENRASIMAIIALRIFVFVGHQVQLWREDGGQIGGINGLTKNGVTTPNYKLERYDWSQTV</sequence>
<keyword evidence="2" id="KW-0812">Transmembrane</keyword>
<name>A0AAD3CFJ7_9STRA</name>
<gene>
    <name evidence="3" type="ORF">CTEN210_01366</name>
</gene>
<evidence type="ECO:0000313" key="4">
    <source>
        <dbReference type="Proteomes" id="UP001054902"/>
    </source>
</evidence>